<name>A0A7K9HQX9_9PICI</name>
<evidence type="ECO:0000259" key="11">
    <source>
        <dbReference type="PROSITE" id="PS50075"/>
    </source>
</evidence>
<dbReference type="InterPro" id="IPR011047">
    <property type="entry name" value="Quinoprotein_ADH-like_sf"/>
</dbReference>
<keyword evidence="8" id="KW-0443">Lipid metabolism</keyword>
<dbReference type="InterPro" id="IPR015943">
    <property type="entry name" value="WD40/YVTN_repeat-like_dom_sf"/>
</dbReference>
<dbReference type="Gene3D" id="3.30.300.30">
    <property type="match status" value="1"/>
</dbReference>
<comment type="similarity">
    <text evidence="1">Belongs to the ATP-dependent AMP-binding enzyme family.</text>
</comment>
<dbReference type="GO" id="GO:0006631">
    <property type="term" value="P:fatty acid metabolic process"/>
    <property type="evidence" value="ECO:0007669"/>
    <property type="project" value="UniProtKB-KW"/>
</dbReference>
<dbReference type="PROSITE" id="PS00455">
    <property type="entry name" value="AMP_BINDING"/>
    <property type="match status" value="1"/>
</dbReference>
<evidence type="ECO:0000256" key="2">
    <source>
        <dbReference type="ARBA" id="ARBA00022450"/>
    </source>
</evidence>
<dbReference type="InterPro" id="IPR000873">
    <property type="entry name" value="AMP-dep_synth/lig_dom"/>
</dbReference>
<comment type="caution">
    <text evidence="12">The sequence shown here is derived from an EMBL/GenBank/DDBJ whole genome shotgun (WGS) entry which is preliminary data.</text>
</comment>
<dbReference type="InterPro" id="IPR048005">
    <property type="entry name" value="AASDH_AMP"/>
</dbReference>
<dbReference type="InterPro" id="IPR009081">
    <property type="entry name" value="PP-bd_ACP"/>
</dbReference>
<dbReference type="GO" id="GO:0016874">
    <property type="term" value="F:ligase activity"/>
    <property type="evidence" value="ECO:0007669"/>
    <property type="project" value="UniProtKB-KW"/>
</dbReference>
<organism evidence="12 13">
    <name type="scientific">Bucco capensis</name>
    <name type="common">collared puffbird</name>
    <dbReference type="NCBI Taxonomy" id="135168"/>
    <lineage>
        <taxon>Eukaryota</taxon>
        <taxon>Metazoa</taxon>
        <taxon>Chordata</taxon>
        <taxon>Craniata</taxon>
        <taxon>Vertebrata</taxon>
        <taxon>Euteleostomi</taxon>
        <taxon>Archelosauria</taxon>
        <taxon>Archosauria</taxon>
        <taxon>Dinosauria</taxon>
        <taxon>Saurischia</taxon>
        <taxon>Theropoda</taxon>
        <taxon>Coelurosauria</taxon>
        <taxon>Aves</taxon>
        <taxon>Neognathae</taxon>
        <taxon>Neoaves</taxon>
        <taxon>Telluraves</taxon>
        <taxon>Coraciimorphae</taxon>
        <taxon>Piciformes</taxon>
        <taxon>Bucconidae</taxon>
        <taxon>Bucco</taxon>
    </lineage>
</organism>
<dbReference type="SMART" id="SM00564">
    <property type="entry name" value="PQQ"/>
    <property type="match status" value="7"/>
</dbReference>
<dbReference type="PANTHER" id="PTHR44394:SF1">
    <property type="entry name" value="BETA-ALANINE-ACTIVATING ENZYME"/>
    <property type="match status" value="1"/>
</dbReference>
<gene>
    <name evidence="12" type="primary">Aasdh</name>
    <name evidence="12" type="ORF">BUCCAP_R09353</name>
</gene>
<keyword evidence="7" id="KW-0067">ATP-binding</keyword>
<dbReference type="PROSITE" id="PS50075">
    <property type="entry name" value="CARRIER"/>
    <property type="match status" value="1"/>
</dbReference>
<dbReference type="PANTHER" id="PTHR44394">
    <property type="entry name" value="BETA-ALANINE-ACTIVATING ENZYME"/>
    <property type="match status" value="1"/>
</dbReference>
<evidence type="ECO:0000256" key="10">
    <source>
        <dbReference type="ARBA" id="ARBA00078906"/>
    </source>
</evidence>
<evidence type="ECO:0000313" key="12">
    <source>
        <dbReference type="EMBL" id="NXH16243.1"/>
    </source>
</evidence>
<dbReference type="InterPro" id="IPR045851">
    <property type="entry name" value="AMP-bd_C_sf"/>
</dbReference>
<evidence type="ECO:0000256" key="3">
    <source>
        <dbReference type="ARBA" id="ARBA00022553"/>
    </source>
</evidence>
<dbReference type="AlphaFoldDB" id="A0A7K9HQX9"/>
<feature type="domain" description="Carrier" evidence="11">
    <location>
        <begin position="562"/>
        <end position="639"/>
    </location>
</feature>
<dbReference type="EMBL" id="VWZO01011403">
    <property type="protein sequence ID" value="NXH16243.1"/>
    <property type="molecule type" value="Genomic_DNA"/>
</dbReference>
<keyword evidence="4" id="KW-0436">Ligase</keyword>
<keyword evidence="13" id="KW-1185">Reference proteome</keyword>
<dbReference type="Pfam" id="PF00501">
    <property type="entry name" value="AMP-binding"/>
    <property type="match status" value="1"/>
</dbReference>
<dbReference type="Proteomes" id="UP000534107">
    <property type="component" value="Unassembled WGS sequence"/>
</dbReference>
<keyword evidence="6" id="KW-0276">Fatty acid metabolism</keyword>
<evidence type="ECO:0000256" key="5">
    <source>
        <dbReference type="ARBA" id="ARBA00022741"/>
    </source>
</evidence>
<dbReference type="InterPro" id="IPR052091">
    <property type="entry name" value="Beta-ala_Activ/Resist"/>
</dbReference>
<dbReference type="Gene3D" id="2.40.10.480">
    <property type="match status" value="2"/>
</dbReference>
<dbReference type="CDD" id="cd17654">
    <property type="entry name" value="A_NRPS_acs4"/>
    <property type="match status" value="1"/>
</dbReference>
<dbReference type="Gene3D" id="2.140.10.10">
    <property type="entry name" value="Quinoprotein alcohol dehydrogenase-like superfamily"/>
    <property type="match status" value="1"/>
</dbReference>
<evidence type="ECO:0000256" key="4">
    <source>
        <dbReference type="ARBA" id="ARBA00022598"/>
    </source>
</evidence>
<sequence length="1119" mass="124773">MTLQEMVNQAASLYSDRKAVWFDECNDKPPIFYTYAMVVKLAGELTAFLQEHCGQQGKCEIGLYCSPGINLPSWILGILQVPAAYSPVDPDAPPMLSTYFIKKSNLQYILVENDKIHKFQLSHVGFFYHNSSVIEHIGLSLFQMSSSNTHLSSQVEDVKSKQEPLKAMDNLQPGCTIYPAQTKAETSEGGYMDIDQKHSVAYVLHTSGTTGIPKIVRVPHKCILPNIQHLKSIFEITQDDVLFLASPLTFDPSVVELFIALTSGASILVVPNPIKMMPVELAAALFHCHHVTVLQATPTLLRRFGAHIIKSTVLSANTSLRVLALGGEAFPVLNLLKSWKHKENKTSIFNLYGITEVSSWATCYKIPEEVFSDDFRADFPVPLGSPLLGTKVEVRDTKGSAVLEGEGQVFIGGEERICFLDDERLVPLGTMRETGDFVRVQNEKLFFLGRKDNQIKRHGKRFNIECLQQAAEDLCQVEACTVTWYRQEKLILFIVPKDDLEERETLKELQKRVPVYAVPDEIVQIKALPLTSHGKVDISELSKIYQNHLNSRRHDSKPSGAEELWERLQYLWKSVLGLLDDSTRIPKDAVFLYSGGDSLKALRLYNEVEMLAGKALPGLLEVILSRPVEEVYRHILQFLFPDEDQLRNYDSVVKRKLNVNSGEEFHGKYIKLKSERDLEVASELISFIALSRGNHFLSMGSTKSFMQPCNTVQVGVELLQQPSFLHLATPKSHVQEYEIENRMLMVADKADKTNCCSGQQVHAECSGVTTAELALCIRWKSNTRKCVDASPLVLIASQEELAASVYIGSHSYAVQAIDLDLGEIKWEKNLGDRVESSACVSKCGNFIVVGCYDGLVYVLQRSDGEIHWTFITEDTVKSSAVVDPSSGLVYIGSHDQHVYALDIYKKTCIWKLHCEGGAVFSSPCLSSLPHHLYVATLGGLLLAVNPVTGNKIWKSFLGKPLFSSPHCNETYVCVGCVDGNLYCYTHSGEKVWQFPTNGPVFSSPCISSLMKQEIFFGSHDCFIYCCNMEGNLLWKFEATSSVYGTPFLFQSDGLKNKILLAAVSTDGKVWILNAKNGTAEGVDKLPGEVFSSPVVWGTKLIVGCRNDYVYCLDLYITGK</sequence>
<accession>A0A7K9HQX9</accession>
<evidence type="ECO:0000256" key="7">
    <source>
        <dbReference type="ARBA" id="ARBA00022840"/>
    </source>
</evidence>
<dbReference type="Gene3D" id="2.130.10.10">
    <property type="entry name" value="YVTN repeat-like/Quinoprotein amine dehydrogenase"/>
    <property type="match status" value="1"/>
</dbReference>
<dbReference type="FunFam" id="3.40.50.12780:FF:000027">
    <property type="entry name" value="AASDH isoform 4"/>
    <property type="match status" value="1"/>
</dbReference>
<dbReference type="InterPro" id="IPR020845">
    <property type="entry name" value="AMP-binding_CS"/>
</dbReference>
<evidence type="ECO:0000256" key="1">
    <source>
        <dbReference type="ARBA" id="ARBA00006432"/>
    </source>
</evidence>
<dbReference type="GO" id="GO:0005524">
    <property type="term" value="F:ATP binding"/>
    <property type="evidence" value="ECO:0007669"/>
    <property type="project" value="UniProtKB-KW"/>
</dbReference>
<dbReference type="InterPro" id="IPR018391">
    <property type="entry name" value="PQQ_b-propeller_rpt"/>
</dbReference>
<proteinExistence type="inferred from homology"/>
<reference evidence="12 13" key="1">
    <citation type="submission" date="2019-09" db="EMBL/GenBank/DDBJ databases">
        <title>Bird 10,000 Genomes (B10K) Project - Family phase.</title>
        <authorList>
            <person name="Zhang G."/>
        </authorList>
    </citation>
    <scope>NUCLEOTIDE SEQUENCE [LARGE SCALE GENOMIC DNA]</scope>
    <source>
        <strain evidence="12">B10K-DU-001-16</strain>
        <tissue evidence="12">Muscle</tissue>
    </source>
</reference>
<protein>
    <recommendedName>
        <fullName evidence="9">Beta-alanine-activating enzyme</fullName>
    </recommendedName>
    <alternativeName>
        <fullName evidence="10">Acyl-CoA synthetase family member 4</fullName>
    </alternativeName>
</protein>
<feature type="non-terminal residue" evidence="12">
    <location>
        <position position="1119"/>
    </location>
</feature>
<evidence type="ECO:0000256" key="8">
    <source>
        <dbReference type="ARBA" id="ARBA00023098"/>
    </source>
</evidence>
<evidence type="ECO:0000256" key="6">
    <source>
        <dbReference type="ARBA" id="ARBA00022832"/>
    </source>
</evidence>
<dbReference type="SUPFAM" id="SSF50998">
    <property type="entry name" value="Quinoprotein alcohol dehydrogenase-like"/>
    <property type="match status" value="1"/>
</dbReference>
<evidence type="ECO:0000313" key="13">
    <source>
        <dbReference type="Proteomes" id="UP000534107"/>
    </source>
</evidence>
<dbReference type="Pfam" id="PF13570">
    <property type="entry name" value="Beta-prop_ACSF4"/>
    <property type="match status" value="1"/>
</dbReference>
<dbReference type="Gene3D" id="3.40.50.12780">
    <property type="entry name" value="N-terminal domain of ligase-like"/>
    <property type="match status" value="1"/>
</dbReference>
<dbReference type="InterPro" id="IPR042099">
    <property type="entry name" value="ANL_N_sf"/>
</dbReference>
<keyword evidence="5" id="KW-0547">Nucleotide-binding</keyword>
<dbReference type="OrthoDB" id="408177at2759"/>
<feature type="non-terminal residue" evidence="12">
    <location>
        <position position="1"/>
    </location>
</feature>
<dbReference type="GO" id="GO:0043041">
    <property type="term" value="P:amino acid activation for nonribosomal peptide biosynthetic process"/>
    <property type="evidence" value="ECO:0007669"/>
    <property type="project" value="TreeGrafter"/>
</dbReference>
<dbReference type="InterPro" id="IPR002372">
    <property type="entry name" value="PQQ_rpt_dom"/>
</dbReference>
<evidence type="ECO:0000256" key="9">
    <source>
        <dbReference type="ARBA" id="ARBA00068526"/>
    </source>
</evidence>
<keyword evidence="3" id="KW-0597">Phosphoprotein</keyword>
<dbReference type="SUPFAM" id="SSF56801">
    <property type="entry name" value="Acetyl-CoA synthetase-like"/>
    <property type="match status" value="1"/>
</dbReference>
<keyword evidence="2" id="KW-0596">Phosphopantetheine</keyword>